<proteinExistence type="predicted"/>
<reference evidence="2 3" key="1">
    <citation type="submission" date="2021-05" db="EMBL/GenBank/DDBJ databases">
        <title>A Polyphasic approach of four new species of the genus Ohtaekwangia: Ohtaekwangia histidinii sp. nov., Ohtaekwangia cretensis sp. nov., Ohtaekwangia indiensis sp. nov., Ohtaekwangia reichenbachii sp. nov. from diverse environment.</title>
        <authorList>
            <person name="Octaviana S."/>
        </authorList>
    </citation>
    <scope>NUCLEOTIDE SEQUENCE [LARGE SCALE GENOMIC DNA]</scope>
    <source>
        <strain evidence="2 3">PWU37</strain>
    </source>
</reference>
<dbReference type="Proteomes" id="UP001319180">
    <property type="component" value="Unassembled WGS sequence"/>
</dbReference>
<keyword evidence="1" id="KW-0812">Transmembrane</keyword>
<sequence length="138" mass="15337">MARSNRSVYGLIVFLSGAGYAWLGYHFFGGDDHAHVTLCVFKHMTGVPCPSCGVTRSLLSLLHGNIQEALWINPLGLVAAILLTILPAWALYDGVQRKGTLPAAYRWAELRLQQHKLLYVPLIALVLVNWGWNILKDL</sequence>
<feature type="transmembrane region" description="Helical" evidence="1">
    <location>
        <begin position="117"/>
        <end position="135"/>
    </location>
</feature>
<accession>A0AAP2D4V6</accession>
<organism evidence="2 3">
    <name type="scientific">Dawidia soli</name>
    <dbReference type="NCBI Taxonomy" id="2782352"/>
    <lineage>
        <taxon>Bacteria</taxon>
        <taxon>Pseudomonadati</taxon>
        <taxon>Bacteroidota</taxon>
        <taxon>Cytophagia</taxon>
        <taxon>Cytophagales</taxon>
        <taxon>Chryseotaleaceae</taxon>
        <taxon>Dawidia</taxon>
    </lineage>
</organism>
<feature type="transmembrane region" description="Helical" evidence="1">
    <location>
        <begin position="7"/>
        <end position="28"/>
    </location>
</feature>
<evidence type="ECO:0000313" key="3">
    <source>
        <dbReference type="Proteomes" id="UP001319180"/>
    </source>
</evidence>
<dbReference type="AlphaFoldDB" id="A0AAP2D4V6"/>
<comment type="caution">
    <text evidence="2">The sequence shown here is derived from an EMBL/GenBank/DDBJ whole genome shotgun (WGS) entry which is preliminary data.</text>
</comment>
<feature type="transmembrane region" description="Helical" evidence="1">
    <location>
        <begin position="70"/>
        <end position="92"/>
    </location>
</feature>
<dbReference type="EMBL" id="JAHESC010000001">
    <property type="protein sequence ID" value="MBT1685079.1"/>
    <property type="molecule type" value="Genomic_DNA"/>
</dbReference>
<keyword evidence="3" id="KW-1185">Reference proteome</keyword>
<evidence type="ECO:0000313" key="2">
    <source>
        <dbReference type="EMBL" id="MBT1685079.1"/>
    </source>
</evidence>
<gene>
    <name evidence="2" type="ORF">KK078_00850</name>
</gene>
<dbReference type="Pfam" id="PF10825">
    <property type="entry name" value="DUF2752"/>
    <property type="match status" value="1"/>
</dbReference>
<keyword evidence="1" id="KW-1133">Transmembrane helix</keyword>
<protein>
    <submittedName>
        <fullName evidence="2">DUF2752 domain-containing protein</fullName>
    </submittedName>
</protein>
<evidence type="ECO:0000256" key="1">
    <source>
        <dbReference type="SAM" id="Phobius"/>
    </source>
</evidence>
<dbReference type="InterPro" id="IPR021215">
    <property type="entry name" value="DUF2752"/>
</dbReference>
<dbReference type="RefSeq" id="WP_254088331.1">
    <property type="nucleotide sequence ID" value="NZ_JAHESC010000001.1"/>
</dbReference>
<keyword evidence="1" id="KW-0472">Membrane</keyword>
<name>A0AAP2D4V6_9BACT</name>